<dbReference type="GO" id="GO:0005524">
    <property type="term" value="F:ATP binding"/>
    <property type="evidence" value="ECO:0007669"/>
    <property type="project" value="UniProtKB-KW"/>
</dbReference>
<evidence type="ECO:0000313" key="15">
    <source>
        <dbReference type="Proteomes" id="UP000178735"/>
    </source>
</evidence>
<evidence type="ECO:0000256" key="7">
    <source>
        <dbReference type="ARBA" id="ARBA00022840"/>
    </source>
</evidence>
<keyword evidence="8 11" id="KW-1133">Transmembrane helix</keyword>
<dbReference type="InterPro" id="IPR052023">
    <property type="entry name" value="Histidine_kinase_KdpD"/>
</dbReference>
<evidence type="ECO:0000313" key="14">
    <source>
        <dbReference type="EMBL" id="OGM01085.1"/>
    </source>
</evidence>
<gene>
    <name evidence="14" type="ORF">A2008_11695</name>
</gene>
<evidence type="ECO:0000256" key="9">
    <source>
        <dbReference type="ARBA" id="ARBA00023012"/>
    </source>
</evidence>
<dbReference type="SUPFAM" id="SSF52402">
    <property type="entry name" value="Adenine nucleotide alpha hydrolases-like"/>
    <property type="match status" value="1"/>
</dbReference>
<evidence type="ECO:0000256" key="4">
    <source>
        <dbReference type="ARBA" id="ARBA00022692"/>
    </source>
</evidence>
<dbReference type="InterPro" id="IPR014729">
    <property type="entry name" value="Rossmann-like_a/b/a_fold"/>
</dbReference>
<dbReference type="InterPro" id="IPR038318">
    <property type="entry name" value="KdpD_sf"/>
</dbReference>
<accession>A0A1F7WGC1</accession>
<evidence type="ECO:0000259" key="13">
    <source>
        <dbReference type="Pfam" id="PF13493"/>
    </source>
</evidence>
<comment type="caution">
    <text evidence="14">The sequence shown here is derived from an EMBL/GenBank/DDBJ whole genome shotgun (WGS) entry which is preliminary data.</text>
</comment>
<proteinExistence type="predicted"/>
<evidence type="ECO:0000256" key="5">
    <source>
        <dbReference type="ARBA" id="ARBA00022741"/>
    </source>
</evidence>
<feature type="domain" description="Sensor protein KdpD transmembrane" evidence="13">
    <location>
        <begin position="404"/>
        <end position="506"/>
    </location>
</feature>
<dbReference type="GO" id="GO:0005737">
    <property type="term" value="C:cytoplasm"/>
    <property type="evidence" value="ECO:0007669"/>
    <property type="project" value="UniProtKB-ARBA"/>
</dbReference>
<keyword evidence="3" id="KW-0808">Transferase</keyword>
<keyword evidence="6" id="KW-0418">Kinase</keyword>
<dbReference type="CDD" id="cd01987">
    <property type="entry name" value="USP_KdpD-like"/>
    <property type="match status" value="1"/>
</dbReference>
<feature type="domain" description="Signal transduction histidine kinase osmosensitive K+ channel sensor N-terminal" evidence="12">
    <location>
        <begin position="24"/>
        <end position="233"/>
    </location>
</feature>
<dbReference type="SUPFAM" id="SSF55781">
    <property type="entry name" value="GAF domain-like"/>
    <property type="match status" value="1"/>
</dbReference>
<dbReference type="GO" id="GO:0005886">
    <property type="term" value="C:plasma membrane"/>
    <property type="evidence" value="ECO:0007669"/>
    <property type="project" value="TreeGrafter"/>
</dbReference>
<dbReference type="Gene3D" id="3.30.450.40">
    <property type="match status" value="1"/>
</dbReference>
<evidence type="ECO:0000256" key="6">
    <source>
        <dbReference type="ARBA" id="ARBA00022777"/>
    </source>
</evidence>
<comment type="subcellular location">
    <subcellularLocation>
        <location evidence="1">Membrane</location>
        <topology evidence="1">Multi-pass membrane protein</topology>
    </subcellularLocation>
</comment>
<dbReference type="FunFam" id="3.40.50.300:FF:000483">
    <property type="entry name" value="Sensor histidine kinase KdpD"/>
    <property type="match status" value="1"/>
</dbReference>
<keyword evidence="10 11" id="KW-0472">Membrane</keyword>
<dbReference type="EMBL" id="MGFH01000243">
    <property type="protein sequence ID" value="OGM01085.1"/>
    <property type="molecule type" value="Genomic_DNA"/>
</dbReference>
<keyword evidence="9" id="KW-0902">Two-component regulatory system</keyword>
<dbReference type="Pfam" id="PF13493">
    <property type="entry name" value="DUF4118"/>
    <property type="match status" value="1"/>
</dbReference>
<dbReference type="Gene3D" id="1.20.120.620">
    <property type="entry name" value="Backbone structure of the membrane domain of e. Coli histidine kinase receptor kdpd"/>
    <property type="match status" value="1"/>
</dbReference>
<keyword evidence="7" id="KW-0067">ATP-binding</keyword>
<evidence type="ECO:0000256" key="2">
    <source>
        <dbReference type="ARBA" id="ARBA00022553"/>
    </source>
</evidence>
<evidence type="ECO:0000256" key="10">
    <source>
        <dbReference type="ARBA" id="ARBA00023136"/>
    </source>
</evidence>
<feature type="transmembrane region" description="Helical" evidence="11">
    <location>
        <begin position="402"/>
        <end position="423"/>
    </location>
</feature>
<reference evidence="14 15" key="1">
    <citation type="journal article" date="2016" name="Nat. Commun.">
        <title>Thousands of microbial genomes shed light on interconnected biogeochemical processes in an aquifer system.</title>
        <authorList>
            <person name="Anantharaman K."/>
            <person name="Brown C.T."/>
            <person name="Hug L.A."/>
            <person name="Sharon I."/>
            <person name="Castelle C.J."/>
            <person name="Probst A.J."/>
            <person name="Thomas B.C."/>
            <person name="Singh A."/>
            <person name="Wilkins M.J."/>
            <person name="Karaoz U."/>
            <person name="Brodie E.L."/>
            <person name="Williams K.H."/>
            <person name="Hubbard S.S."/>
            <person name="Banfield J.F."/>
        </authorList>
    </citation>
    <scope>NUCLEOTIDE SEQUENCE [LARGE SCALE GENOMIC DNA]</scope>
</reference>
<keyword evidence="5" id="KW-0547">Nucleotide-binding</keyword>
<feature type="transmembrane region" description="Helical" evidence="11">
    <location>
        <begin position="478"/>
        <end position="496"/>
    </location>
</feature>
<dbReference type="STRING" id="1817813.A2008_11695"/>
<dbReference type="Gene3D" id="3.40.50.300">
    <property type="entry name" value="P-loop containing nucleotide triphosphate hydrolases"/>
    <property type="match status" value="1"/>
</dbReference>
<dbReference type="PANTHER" id="PTHR45569">
    <property type="entry name" value="SENSOR PROTEIN KDPD"/>
    <property type="match status" value="1"/>
</dbReference>
<evidence type="ECO:0000256" key="1">
    <source>
        <dbReference type="ARBA" id="ARBA00004141"/>
    </source>
</evidence>
<dbReference type="Gene3D" id="3.40.50.620">
    <property type="entry name" value="HUPs"/>
    <property type="match status" value="1"/>
</dbReference>
<dbReference type="GO" id="GO:0000155">
    <property type="term" value="F:phosphorelay sensor kinase activity"/>
    <property type="evidence" value="ECO:0007669"/>
    <property type="project" value="InterPro"/>
</dbReference>
<organism evidence="14 15">
    <name type="scientific">Candidatus Wallbacteria bacterium GWC2_49_35</name>
    <dbReference type="NCBI Taxonomy" id="1817813"/>
    <lineage>
        <taxon>Bacteria</taxon>
        <taxon>Candidatus Walliibacteriota</taxon>
    </lineage>
</organism>
<sequence length="652" mass="73627">MSEDKAQDPDMLLEAIKKEEEKEKRGKLKVFFGMAAGVGKTYSMLKAAIKKADEKTDVVIGYVQTHGRAETDALAARLPALNRRKVEYKGVIFEEMDIDLILQRRPALVIVDELAHTNVPGARHAKRYQDVLEIIEAGISVYTTLNVQHVDSRADTVRQITGITVHETVPDTILEKADEIELIDIPPETLIKRLNEGKVYLGENASRALENFFKPASLTALREMALRLTAERVDYQLLEQLKTASGGKIWKSGERLMVAVGSSPFSAQLIRWTRRMAYGMRAPWIAVYVETEKELSHDERMRLESNISLATELGAELVTRFDQNVVMGLIRVARQHNVTQIVIGKPMNYQWLELLKGGSLVDRLIRVSGNIDIYVVRCEPGESSRPAVARIVKKGGRNFQQIIYSAGIIALVTILNAALCDYIGYRSTSLIYLLNIILIGSYFNRISVVFSAFVSSALWNFLFIPPRYTFHINSFDDMLMFMVYFIVALVMGNLTYKISSNEKLLRQNEEKTSAMYIFLKEIQGATDMTVLFSRAGEMIKKNFGVDTVFLMPGGAGEMKIVSSVIRNLTMNDREFQAAEWTFRELKISGKFTDTLAAADWFYMPLKAQGGPLGVMGFELKDRPILTFEERWMFESLASQISLVLDRELSRIG</sequence>
<dbReference type="PANTHER" id="PTHR45569:SF1">
    <property type="entry name" value="SENSOR PROTEIN KDPD"/>
    <property type="match status" value="1"/>
</dbReference>
<feature type="transmembrane region" description="Helical" evidence="11">
    <location>
        <begin position="430"/>
        <end position="458"/>
    </location>
</feature>
<dbReference type="InterPro" id="IPR025201">
    <property type="entry name" value="KdpD_TM"/>
</dbReference>
<dbReference type="Proteomes" id="UP000178735">
    <property type="component" value="Unassembled WGS sequence"/>
</dbReference>
<evidence type="ECO:0000259" key="12">
    <source>
        <dbReference type="Pfam" id="PF02702"/>
    </source>
</evidence>
<evidence type="ECO:0000256" key="3">
    <source>
        <dbReference type="ARBA" id="ARBA00022679"/>
    </source>
</evidence>
<dbReference type="InterPro" id="IPR029016">
    <property type="entry name" value="GAF-like_dom_sf"/>
</dbReference>
<dbReference type="Pfam" id="PF02702">
    <property type="entry name" value="KdpD"/>
    <property type="match status" value="1"/>
</dbReference>
<name>A0A1F7WGC1_9BACT</name>
<dbReference type="InterPro" id="IPR027417">
    <property type="entry name" value="P-loop_NTPase"/>
</dbReference>
<dbReference type="AlphaFoldDB" id="A0A1F7WGC1"/>
<dbReference type="InterPro" id="IPR003852">
    <property type="entry name" value="Sig_transdc_His_kinase_KdpD_N"/>
</dbReference>
<keyword evidence="2" id="KW-0597">Phosphoprotein</keyword>
<evidence type="ECO:0000256" key="8">
    <source>
        <dbReference type="ARBA" id="ARBA00022989"/>
    </source>
</evidence>
<evidence type="ECO:0000256" key="11">
    <source>
        <dbReference type="SAM" id="Phobius"/>
    </source>
</evidence>
<protein>
    <submittedName>
        <fullName evidence="14">Uncharacterized protein</fullName>
    </submittedName>
</protein>
<keyword evidence="4 11" id="KW-0812">Transmembrane</keyword>